<feature type="region of interest" description="Disordered" evidence="1">
    <location>
        <begin position="109"/>
        <end position="128"/>
    </location>
</feature>
<name>A0A193QE83_9GEMI</name>
<dbReference type="EMBL" id="MN934063">
    <property type="protein sequence ID" value="QQK85144.1"/>
    <property type="molecule type" value="Genomic_DNA"/>
</dbReference>
<evidence type="ECO:0000313" key="4">
    <source>
        <dbReference type="EMBL" id="QQK85144.1"/>
    </source>
</evidence>
<sequence>MKFTLHGLYSAGGPINRLAHQVWIHKHVGSIIARIPRKRSWSEVHASCKISPRDRKELFPRHSRLRSCPRSHSCSPSKELWRSDQQISSFQLPHRKYADVSTSTAPMELVQLSPLPASQKQRPGPTGR</sequence>
<accession>A0A193QE83</accession>
<reference evidence="4" key="3">
    <citation type="submission" date="2020-01" db="EMBL/GenBank/DDBJ databases">
        <authorList>
            <person name="Riaz M."/>
            <person name="Zubair M."/>
            <person name="Jabeen F."/>
            <person name="Ali N."/>
        </authorList>
    </citation>
    <scope>NUCLEOTIDE SEQUENCE</scope>
    <source>
        <strain evidence="4">FJ-1</strain>
        <strain evidence="5">Fj-2</strain>
    </source>
</reference>
<reference evidence="2" key="2">
    <citation type="journal article" date="2016" name="PLoS ONE">
        <title>Frequent Occurrence of Tomato Leaf Curl New Delhi Virus in Cotton Leaf Curl Disease Affected Cotton in Pakistan.</title>
        <authorList>
            <person name="Zaidi S.S."/>
            <person name="Shafiq M."/>
            <person name="Amin I."/>
            <person name="Scheffler B.E."/>
            <person name="Scheffler J.A."/>
            <person name="Briddon R.W."/>
            <person name="Mansoor S."/>
        </authorList>
    </citation>
    <scope>NUCLEOTIDE SEQUENCE</scope>
    <source>
        <strain evidence="2">SAZ34</strain>
        <strain evidence="3">SAZ36</strain>
    </source>
</reference>
<evidence type="ECO:0000256" key="1">
    <source>
        <dbReference type="SAM" id="MobiDB-lite"/>
    </source>
</evidence>
<gene>
    <name evidence="2" type="primary">AV3</name>
</gene>
<protein>
    <submittedName>
        <fullName evidence="2 4">AV3</fullName>
    </submittedName>
</protein>
<proteinExistence type="predicted"/>
<dbReference type="EMBL" id="LN845964">
    <property type="protein sequence ID" value="CRI05847.1"/>
    <property type="molecule type" value="Genomic_DNA"/>
</dbReference>
<organism evidence="2">
    <name type="scientific">Tomato leaf curl New Delhi virus</name>
    <dbReference type="NCBI Taxonomy" id="223347"/>
    <lineage>
        <taxon>Viruses</taxon>
        <taxon>Monodnaviria</taxon>
        <taxon>Shotokuvirae</taxon>
        <taxon>Cressdnaviricota</taxon>
        <taxon>Repensiviricetes</taxon>
        <taxon>Geplafuvirales</taxon>
        <taxon>Geminiviridae</taxon>
        <taxon>Begomovirus</taxon>
        <taxon>Begomovirus solanumdelhiense</taxon>
    </lineage>
</organism>
<evidence type="ECO:0000313" key="3">
    <source>
        <dbReference type="EMBL" id="CRI05847.1"/>
    </source>
</evidence>
<reference evidence="2" key="1">
    <citation type="submission" date="2015-04" db="EMBL/GenBank/DDBJ databases">
        <authorList>
            <person name="Syromyatnikov M.Y."/>
            <person name="Popov V.N."/>
        </authorList>
    </citation>
    <scope>NUCLEOTIDE SEQUENCE</scope>
    <source>
        <strain evidence="2">SAZ34</strain>
        <strain evidence="3">SAZ36</strain>
    </source>
</reference>
<dbReference type="EMBL" id="LN845962">
    <property type="protein sequence ID" value="CRI05838.1"/>
    <property type="molecule type" value="Genomic_DNA"/>
</dbReference>
<evidence type="ECO:0000313" key="5">
    <source>
        <dbReference type="EMBL" id="QQK85152.1"/>
    </source>
</evidence>
<evidence type="ECO:0000313" key="2">
    <source>
        <dbReference type="EMBL" id="CRI05838.1"/>
    </source>
</evidence>
<dbReference type="EMBL" id="MN934064">
    <property type="protein sequence ID" value="QQK85152.1"/>
    <property type="molecule type" value="Genomic_DNA"/>
</dbReference>